<organism evidence="2 3">
    <name type="scientific">Corynebacterium tapiri</name>
    <dbReference type="NCBI Taxonomy" id="1448266"/>
    <lineage>
        <taxon>Bacteria</taxon>
        <taxon>Bacillati</taxon>
        <taxon>Actinomycetota</taxon>
        <taxon>Actinomycetes</taxon>
        <taxon>Mycobacteriales</taxon>
        <taxon>Corynebacteriaceae</taxon>
        <taxon>Corynebacterium</taxon>
    </lineage>
</organism>
<sequence length="168" mass="18003">MHYTQTKRGKDGATTILIDGGPQVLGEFSADRAVVGEETWSLSTSPTKGARASLSDARVFHLPGSLKGRDRLEASLDGREFVFVNEAGKDWVIEDATGSKVGQFTGARRGTVSPIVEFDGDVEVSPEETAGLSWFARLILEAQLTRSSLALILSLAFFSVVAVIAFLV</sequence>
<dbReference type="Proteomes" id="UP000312032">
    <property type="component" value="Unassembled WGS sequence"/>
</dbReference>
<evidence type="ECO:0000313" key="3">
    <source>
        <dbReference type="Proteomes" id="UP000312032"/>
    </source>
</evidence>
<keyword evidence="1" id="KW-0812">Transmembrane</keyword>
<comment type="caution">
    <text evidence="2">The sequence shown here is derived from an EMBL/GenBank/DDBJ whole genome shotgun (WGS) entry which is preliminary data.</text>
</comment>
<evidence type="ECO:0000256" key="1">
    <source>
        <dbReference type="SAM" id="Phobius"/>
    </source>
</evidence>
<keyword evidence="3" id="KW-1185">Reference proteome</keyword>
<feature type="transmembrane region" description="Helical" evidence="1">
    <location>
        <begin position="147"/>
        <end position="167"/>
    </location>
</feature>
<dbReference type="EMBL" id="VDHJ01000010">
    <property type="protein sequence ID" value="TNL96582.1"/>
    <property type="molecule type" value="Genomic_DNA"/>
</dbReference>
<name>A0A5C4U3F7_9CORY</name>
<proteinExistence type="predicted"/>
<dbReference type="RefSeq" id="WP_139465936.1">
    <property type="nucleotide sequence ID" value="NZ_VDHJ01000010.1"/>
</dbReference>
<evidence type="ECO:0000313" key="2">
    <source>
        <dbReference type="EMBL" id="TNL96582.1"/>
    </source>
</evidence>
<keyword evidence="1" id="KW-1133">Transmembrane helix</keyword>
<gene>
    <name evidence="2" type="ORF">FHE74_07745</name>
</gene>
<keyword evidence="1" id="KW-0472">Membrane</keyword>
<protein>
    <submittedName>
        <fullName evidence="2">Uncharacterized protein</fullName>
    </submittedName>
</protein>
<accession>A0A5C4U3F7</accession>
<dbReference type="OrthoDB" id="4418870at2"/>
<dbReference type="AlphaFoldDB" id="A0A5C4U3F7"/>
<reference evidence="2 3" key="1">
    <citation type="submission" date="2019-06" db="EMBL/GenBank/DDBJ databases">
        <authorList>
            <person name="Li J."/>
        </authorList>
    </citation>
    <scope>NUCLEOTIDE SEQUENCE [LARGE SCALE GENOMIC DNA]</scope>
    <source>
        <strain evidence="2 3">LMG 28165</strain>
    </source>
</reference>